<dbReference type="Pfam" id="PF14228">
    <property type="entry name" value="MOR2-PAG1_mid"/>
    <property type="match status" value="4"/>
</dbReference>
<dbReference type="InterPro" id="IPR029473">
    <property type="entry name" value="MOR2-PAG1_mid"/>
</dbReference>
<evidence type="ECO:0000259" key="6">
    <source>
        <dbReference type="Pfam" id="PF19421"/>
    </source>
</evidence>
<dbReference type="SUPFAM" id="SSF48371">
    <property type="entry name" value="ARM repeat"/>
    <property type="match status" value="1"/>
</dbReference>
<dbReference type="OrthoDB" id="6287725at2759"/>
<dbReference type="CTD" id="10129"/>
<dbReference type="Pfam" id="PF14225">
    <property type="entry name" value="MOR2-PAG1_C"/>
    <property type="match status" value="1"/>
</dbReference>
<dbReference type="GO" id="GO:0030427">
    <property type="term" value="C:site of polarized growth"/>
    <property type="evidence" value="ECO:0007669"/>
    <property type="project" value="TreeGrafter"/>
</dbReference>
<feature type="domain" description="Cell morphogenesis protein C-terminal" evidence="4">
    <location>
        <begin position="2168"/>
        <end position="2419"/>
    </location>
</feature>
<evidence type="ECO:0000313" key="8">
    <source>
        <dbReference type="RefSeq" id="XP_025416968.1"/>
    </source>
</evidence>
<feature type="domain" description="Cell morphogenesis central region" evidence="5">
    <location>
        <begin position="1915"/>
        <end position="2015"/>
    </location>
</feature>
<evidence type="ECO:0000256" key="2">
    <source>
        <dbReference type="SAM" id="Phobius"/>
    </source>
</evidence>
<dbReference type="GeneID" id="112688134"/>
<dbReference type="InterPro" id="IPR025614">
    <property type="entry name" value="Cell_morpho_N"/>
</dbReference>
<feature type="region of interest" description="Disordered" evidence="1">
    <location>
        <begin position="2121"/>
        <end position="2143"/>
    </location>
</feature>
<protein>
    <submittedName>
        <fullName evidence="8">Protein furry isoform X1</fullName>
    </submittedName>
</protein>
<reference evidence="8" key="1">
    <citation type="submission" date="2025-08" db="UniProtKB">
        <authorList>
            <consortium name="RefSeq"/>
        </authorList>
    </citation>
    <scope>IDENTIFICATION</scope>
    <source>
        <tissue evidence="8">Whole body</tissue>
    </source>
</reference>
<dbReference type="Pfam" id="PF19421">
    <property type="entry name" value="Fry_C"/>
    <property type="match status" value="2"/>
</dbReference>
<feature type="region of interest" description="Disordered" evidence="1">
    <location>
        <begin position="2066"/>
        <end position="2096"/>
    </location>
</feature>
<feature type="compositionally biased region" description="Basic and acidic residues" evidence="1">
    <location>
        <begin position="2584"/>
        <end position="2593"/>
    </location>
</feature>
<organism evidence="7 8">
    <name type="scientific">Sipha flava</name>
    <name type="common">yellow sugarcane aphid</name>
    <dbReference type="NCBI Taxonomy" id="143950"/>
    <lineage>
        <taxon>Eukaryota</taxon>
        <taxon>Metazoa</taxon>
        <taxon>Ecdysozoa</taxon>
        <taxon>Arthropoda</taxon>
        <taxon>Hexapoda</taxon>
        <taxon>Insecta</taxon>
        <taxon>Pterygota</taxon>
        <taxon>Neoptera</taxon>
        <taxon>Paraneoptera</taxon>
        <taxon>Hemiptera</taxon>
        <taxon>Sternorrhyncha</taxon>
        <taxon>Aphidomorpha</taxon>
        <taxon>Aphidoidea</taxon>
        <taxon>Aphididae</taxon>
        <taxon>Sipha</taxon>
    </lineage>
</organism>
<feature type="compositionally biased region" description="Polar residues" evidence="1">
    <location>
        <begin position="2066"/>
        <end position="2077"/>
    </location>
</feature>
<sequence>MDEQETDTVIDTSGREQIVRDLLGNDEFQSEIDSGTSPPQLDSFQTPKSMANTDYTLTNTPGIILYLFILYKLFYILMFITESQRQSVITVLPWGAHKERSPFPNVDTNIKPGEYVMRTLFADFTVQAERKMEEVMIELEKPLMKILQRGEDPQFDQLLIVFGSVAEHCLPSILKALFAWYVRQIGVLDINATDSKKIELKGKNDTIDNKEMEVIGERRDLAVEFIFCLALIEVLKQLPFHPGHEDLVIYIENLCFKHFKYREGAQSCPNAPNIHMVADLYAEVLGVLAQSRFLSVRKRFMAELKELRAKEPSPHVIQAIISLLMGMKFFRIKMVPIEDFEASFQFMQECAQYFLEVKDKDVKHSMAGLFVEILLPMAGIVKNEVNVPCLKNFVESLYSTTLDMCTKSKHRLSLFPLVTCLLCVSQKIFFLQNWHYFLAMCLSNLKNRDPNMARVALEALYRLLWVYMVRIKCESNSATQSRLQSIVNSLFPKGTKAVVPRDTPLNIFVKIIQFIAQERLDFAMREIVYDLLGVGRTIKLILTPERMSIGLRAFLVVADSLEQKEGEPPMPGTSGVLPSGSTLRVKKTFLNKMLTEDTARNIGIHSYFPHVRRVFVEILKALDIHYGRPLMMTSTQNMNKEPDEMITGERKPRIDLFRTCVAAVPRLIPETMTGGADLRDMLSRLTVHMDEELRTLAYQSLQTLIIDFPEWRHDVITSFTQFLARDVQDTFPQLVDNGLRMLLQLLTCWKNSITPGLIKNQTEKNKKVDLAESQQKSKKVDFSQVEAFALVMLCNCRLSPRRLSAHILREIKCLMKILDNIKEELPVIDIIDKACPQLIERCLPMLPSAEKSAAIMAFAANSIDLQWIVDRNAPIWTAGIQDDSNSTKTASSLSLLGGTGNSDPWGTILFGILSQNVIIKQCPSVTAQAWPLVFSRVQNLFTVIDPTPVSDNRASLLRSSAPPRKPLTERDQYLTLWRYYAMFAMRVVPLAPNPVIRCASPDLSLSSSPDSLTTERNDSKSVTPTVLYKLVAPLLRCEVADVRDAAVYAMGTINPEALKDLLEELIAYIKEAVDRKQENMRRRRRRDALRLQLVKVFELIAGYGTFGCSSFVLDRDTCSLHPTIEEYVDGARICLELESEKDSLREIKLHFCRFVMKIIKSFELENYRTLLKRELRQNLFTLFCNWAEHLGSSAISTSLLTIDLVKDDLQMASLQAACVVLTCGPCFNHTLVEPDGSLYAWIDVLLAHPDKRVHQLALETVVLLLDCNPDLGALLDWVVDRCYTAAPSVADACFHALGIIFSTREYPCDHYTAIINVTLMNTGCPRSSVRDTALQLLQVLDKRFFGSGCVELLPPTLPSDSPVTTRDGREKSDTFDNEKNAELVDVLLCSTFCQSQFSLSQQLAQIHPELTMPMFSEITCRFQTARPEVRQLLLHYLVPWLHNMELVDPNVPPPNPLSYFQYYPAEEGQSNSCRREGWGSVEATEMVLNNLFYITAKFADEHPKDIEDVWSTLCLCWPNNLKVIIRYLVIMSGMAPHELLPYAKRVTLYLARSRPDRLLDEMMTELQTVETLNCLIERMETPPFYRLTSMRKTSAMGPACSNNATSSANGCTGTGAYTFGGGSGVGGVGGVGGSADMLPTNVNENETEHTTSQASAGMIHTKRHSGDDPSKMGSCKSDSTVKSILRFPSNRSSSKWQRTVGAQLALNNEIPSPVEDAEMNYDRLSPNYEDFPQPHPLPMPEYGGYFAPLKEYLPINIPSSSGFHRCNIAVMLLKDLPSDSLDIDWSIHMPLMLHIALLGMDHSRPLVHQHCKQLLLNLLLVLANNSDQLTIAQVLLNRNTMRLGIGLPTPPVPVSQHNFTEANESFDSYLQVPIGTSCSQSTSLVVIPSPCEDDASTVILGMDQLNPSTPNLTIKEIVKSLIDFIASRGDQPLWHYEDITAKVWSIRSGEQLDVFLQHIVRVFHEFLPHALISERWAQTAIQLGLSCSSRHYAGRSLQIFRALRIPITTRMLSEILSRLIETVAEQGEDMQGYVTELLLTLEAAVDSLETDFRPLDMTRDIFKSTPNLNNKDTSSIVEGSKRSVAQKAPVNRRMPPSYFNQASHFRSTSYSVSHYSRKAVPYSQSAATDSKDDDRGGGGKGNCNATQQNLKLLGDSATQDDKLTVLGQLFWLAVSLLESDYEHEFLLACRLLSRVLRRLPLDRPDTRDKVDKLAIQLRTPSFPGVHALLLKGCTNPVTYEHVVPLLSQLTPLLDLLVVDPSESLAFPMNVVALLPYMLLHYEDANELCIMSAENIAQLCTNKSMKLENLATVMTLYSRRTFSKESFQWTKCVVKYLYDAYSHLSHNMLAFLVEVLERGPYIIQLPVLNIIHCMLHYVDLSSTTSQPFNADLLRVIAKYIEGVNYKEALKVLKLVVTRSSTLVAPPTSTHYIYWDSHPTASHYSFADIDVFMKKELPGRTMDFTFDMSQTPLIGRKVATGAIADLESINSNNVLLQRRSTSLSPSDSAVPGWKRPWLCQSRVRDLLVSLLMTCGQRVGLPKSPSDDLNTLNKVIFSQSSELLERHSSMASSTEEVSAPDVSIPSDSRKEREENADHFGTVFKDFDFLEYESESVEGESTDNFNWGVRRLPLGGNDTAAVQGSLNATGVSHVEESVSEQSPMLRAKKANDESSDDELGSVSPLDEVAACNAQLMPNTCSGHRDRTDSITRSDTSGSSIGDLGDLTPCNASPNPNALMSFQRDDTEECWRATVRSLLDQTPSNTLHMFHILHRVVKDIIRKCVWLTREACVTLNEYVEEDPATTGCCAQSHANCRQVLTHLNSVIIVLTTHADPPLVWFSPTALKLDGALRFPMLHIREHIDTLLDRKDQTSECLFSVRTTLKVCKLSERILEGSSTSSNGGGGGGSGSGYMNEESILDLGRALYKLHLQLLLLLEAVAKMYITLSNSAGDIKLQNLSAEVSTVRRALLRAKEESGTHPLAPTPEESLVQILQESDWPNALTYAKQNKSCHWPSELISTGTEDDDITSILSVYCHLLIEKHNDGFIVTEEDLESVTNGLMAELFPMLEALNSIETRIKGPKTLNYPQN</sequence>
<dbReference type="PANTHER" id="PTHR12295">
    <property type="entry name" value="FURRY-RELATED"/>
    <property type="match status" value="1"/>
</dbReference>
<dbReference type="RefSeq" id="XP_025416968.1">
    <property type="nucleotide sequence ID" value="XM_025561183.1"/>
</dbReference>
<feature type="region of interest" description="Disordered" evidence="1">
    <location>
        <begin position="2564"/>
        <end position="2593"/>
    </location>
</feature>
<dbReference type="InterPro" id="IPR025481">
    <property type="entry name" value="Cell_Morphogen_C"/>
</dbReference>
<feature type="region of interest" description="Disordered" evidence="1">
    <location>
        <begin position="1646"/>
        <end position="1677"/>
    </location>
</feature>
<keyword evidence="2" id="KW-0472">Membrane</keyword>
<feature type="region of interest" description="Disordered" evidence="1">
    <location>
        <begin position="2652"/>
        <end position="2677"/>
    </location>
</feature>
<dbReference type="PANTHER" id="PTHR12295:SF30">
    <property type="entry name" value="PROTEIN FURRY"/>
    <property type="match status" value="1"/>
</dbReference>
<feature type="domain" description="Protein furry C-terminal" evidence="6">
    <location>
        <begin position="2453"/>
        <end position="2684"/>
    </location>
</feature>
<feature type="compositionally biased region" description="Basic and acidic residues" evidence="1">
    <location>
        <begin position="2698"/>
        <end position="2707"/>
    </location>
</feature>
<feature type="domain" description="Cell morphogenesis protein N-terminal" evidence="3">
    <location>
        <begin position="217"/>
        <end position="750"/>
    </location>
</feature>
<evidence type="ECO:0000256" key="1">
    <source>
        <dbReference type="SAM" id="MobiDB-lite"/>
    </source>
</evidence>
<name>A0A8B8G2D6_9HEMI</name>
<accession>A0A8B8G2D6</accession>
<keyword evidence="7" id="KW-1185">Reference proteome</keyword>
<evidence type="ECO:0000313" key="7">
    <source>
        <dbReference type="Proteomes" id="UP000694846"/>
    </source>
</evidence>
<feature type="domain" description="Cell morphogenesis central region" evidence="5">
    <location>
        <begin position="1484"/>
        <end position="1567"/>
    </location>
</feature>
<feature type="region of interest" description="Disordered" evidence="1">
    <location>
        <begin position="2696"/>
        <end position="2723"/>
    </location>
</feature>
<dbReference type="GO" id="GO:0031175">
    <property type="term" value="P:neuron projection development"/>
    <property type="evidence" value="ECO:0007669"/>
    <property type="project" value="TreeGrafter"/>
</dbReference>
<feature type="domain" description="Cell morphogenesis central region" evidence="5">
    <location>
        <begin position="1764"/>
        <end position="1825"/>
    </location>
</feature>
<dbReference type="InterPro" id="IPR039867">
    <property type="entry name" value="Furry/Tao3/Mor2"/>
</dbReference>
<feature type="domain" description="Cell morphogenesis central region" evidence="5">
    <location>
        <begin position="1260"/>
        <end position="1446"/>
    </location>
</feature>
<evidence type="ECO:0000259" key="4">
    <source>
        <dbReference type="Pfam" id="PF14225"/>
    </source>
</evidence>
<feature type="transmembrane region" description="Helical" evidence="2">
    <location>
        <begin position="63"/>
        <end position="80"/>
    </location>
</feature>
<dbReference type="InterPro" id="IPR045842">
    <property type="entry name" value="Fry_C"/>
</dbReference>
<keyword evidence="2" id="KW-1133">Transmembrane helix</keyword>
<proteinExistence type="predicted"/>
<evidence type="ECO:0000259" key="3">
    <source>
        <dbReference type="Pfam" id="PF14222"/>
    </source>
</evidence>
<gene>
    <name evidence="8" type="primary">LOC112688134</name>
</gene>
<dbReference type="GO" id="GO:0000902">
    <property type="term" value="P:cell morphogenesis"/>
    <property type="evidence" value="ECO:0007669"/>
    <property type="project" value="InterPro"/>
</dbReference>
<dbReference type="Pfam" id="PF14222">
    <property type="entry name" value="MOR2-PAG1_N"/>
    <property type="match status" value="1"/>
</dbReference>
<dbReference type="InterPro" id="IPR016024">
    <property type="entry name" value="ARM-type_fold"/>
</dbReference>
<feature type="domain" description="Protein furry C-terminal" evidence="6">
    <location>
        <begin position="2737"/>
        <end position="3032"/>
    </location>
</feature>
<dbReference type="GO" id="GO:0005938">
    <property type="term" value="C:cell cortex"/>
    <property type="evidence" value="ECO:0007669"/>
    <property type="project" value="TreeGrafter"/>
</dbReference>
<dbReference type="Proteomes" id="UP000694846">
    <property type="component" value="Unplaced"/>
</dbReference>
<evidence type="ECO:0000259" key="5">
    <source>
        <dbReference type="Pfam" id="PF14228"/>
    </source>
</evidence>
<keyword evidence="2" id="KW-0812">Transmembrane</keyword>